<dbReference type="EMBL" id="ML995492">
    <property type="protein sequence ID" value="KAF2139617.1"/>
    <property type="molecule type" value="Genomic_DNA"/>
</dbReference>
<dbReference type="RefSeq" id="XP_033395330.1">
    <property type="nucleotide sequence ID" value="XM_033546933.1"/>
</dbReference>
<organism evidence="1 2">
    <name type="scientific">Aplosporella prunicola CBS 121167</name>
    <dbReference type="NCBI Taxonomy" id="1176127"/>
    <lineage>
        <taxon>Eukaryota</taxon>
        <taxon>Fungi</taxon>
        <taxon>Dikarya</taxon>
        <taxon>Ascomycota</taxon>
        <taxon>Pezizomycotina</taxon>
        <taxon>Dothideomycetes</taxon>
        <taxon>Dothideomycetes incertae sedis</taxon>
        <taxon>Botryosphaeriales</taxon>
        <taxon>Aplosporellaceae</taxon>
        <taxon>Aplosporella</taxon>
    </lineage>
</organism>
<name>A0A6A6B9M4_9PEZI</name>
<dbReference type="Proteomes" id="UP000799438">
    <property type="component" value="Unassembled WGS sequence"/>
</dbReference>
<accession>A0A6A6B9M4</accession>
<keyword evidence="2" id="KW-1185">Reference proteome</keyword>
<reference evidence="1" key="1">
    <citation type="journal article" date="2020" name="Stud. Mycol.">
        <title>101 Dothideomycetes genomes: a test case for predicting lifestyles and emergence of pathogens.</title>
        <authorList>
            <person name="Haridas S."/>
            <person name="Albert R."/>
            <person name="Binder M."/>
            <person name="Bloem J."/>
            <person name="Labutti K."/>
            <person name="Salamov A."/>
            <person name="Andreopoulos B."/>
            <person name="Baker S."/>
            <person name="Barry K."/>
            <person name="Bills G."/>
            <person name="Bluhm B."/>
            <person name="Cannon C."/>
            <person name="Castanera R."/>
            <person name="Culley D."/>
            <person name="Daum C."/>
            <person name="Ezra D."/>
            <person name="Gonzalez J."/>
            <person name="Henrissat B."/>
            <person name="Kuo A."/>
            <person name="Liang C."/>
            <person name="Lipzen A."/>
            <person name="Lutzoni F."/>
            <person name="Magnuson J."/>
            <person name="Mondo S."/>
            <person name="Nolan M."/>
            <person name="Ohm R."/>
            <person name="Pangilinan J."/>
            <person name="Park H.-J."/>
            <person name="Ramirez L."/>
            <person name="Alfaro M."/>
            <person name="Sun H."/>
            <person name="Tritt A."/>
            <person name="Yoshinaga Y."/>
            <person name="Zwiers L.-H."/>
            <person name="Turgeon B."/>
            <person name="Goodwin S."/>
            <person name="Spatafora J."/>
            <person name="Crous P."/>
            <person name="Grigoriev I."/>
        </authorList>
    </citation>
    <scope>NUCLEOTIDE SEQUENCE</scope>
    <source>
        <strain evidence="1">CBS 121167</strain>
    </source>
</reference>
<sequence>MMPKDTKKANPFSLLLNYRSVGLSTSSCAAAAVSALASKPSGAAVGLSPLKSGSANAGLPSLVSALGASVAALCSVSTPCWTPAPAALLGSAAVPSACGVFLGKRSGLDSPLGGRLWCTASWLRRRSRGYECSGNLRVGVGLAASAEAFLRCSISRSELRRSSSSFSAGSLKEKEKKC</sequence>
<evidence type="ECO:0000313" key="1">
    <source>
        <dbReference type="EMBL" id="KAF2139617.1"/>
    </source>
</evidence>
<dbReference type="GeneID" id="54304440"/>
<protein>
    <submittedName>
        <fullName evidence="1">Uncharacterized protein</fullName>
    </submittedName>
</protein>
<proteinExistence type="predicted"/>
<evidence type="ECO:0000313" key="2">
    <source>
        <dbReference type="Proteomes" id="UP000799438"/>
    </source>
</evidence>
<dbReference type="AlphaFoldDB" id="A0A6A6B9M4"/>
<gene>
    <name evidence="1" type="ORF">K452DRAFT_62943</name>
</gene>